<keyword evidence="6" id="KW-0822">Tryptophan biosynthesis</keyword>
<dbReference type="PANTHER" id="PTHR22854:SF2">
    <property type="entry name" value="INDOLE-3-GLYCEROL-PHOSPHATE SYNTHASE"/>
    <property type="match status" value="1"/>
</dbReference>
<name>A0A9D4WQF3_PEA</name>
<dbReference type="InterPro" id="IPR045186">
    <property type="entry name" value="Indole-3-glycerol_P_synth"/>
</dbReference>
<dbReference type="GO" id="GO:0004425">
    <property type="term" value="F:indole-3-glycerol-phosphate synthase activity"/>
    <property type="evidence" value="ECO:0007669"/>
    <property type="project" value="UniProtKB-EC"/>
</dbReference>
<proteinExistence type="predicted"/>
<dbReference type="AlphaFoldDB" id="A0A9D4WQF3"/>
<dbReference type="EC" id="4.1.1.48" evidence="3"/>
<dbReference type="GO" id="GO:0000162">
    <property type="term" value="P:L-tryptophan biosynthetic process"/>
    <property type="evidence" value="ECO:0007669"/>
    <property type="project" value="UniProtKB-KW"/>
</dbReference>
<comment type="pathway">
    <text evidence="2">Amino-acid biosynthesis; L-tryptophan biosynthesis; L-tryptophan from chorismate: step 4/5.</text>
</comment>
<dbReference type="Gene3D" id="3.20.20.70">
    <property type="entry name" value="Aldolase class I"/>
    <property type="match status" value="1"/>
</dbReference>
<evidence type="ECO:0000256" key="8">
    <source>
        <dbReference type="ARBA" id="ARBA00023239"/>
    </source>
</evidence>
<accession>A0A9D4WQF3</accession>
<keyword evidence="8" id="KW-0456">Lyase</keyword>
<dbReference type="Pfam" id="PF00218">
    <property type="entry name" value="IGPS"/>
    <property type="match status" value="1"/>
</dbReference>
<evidence type="ECO:0000256" key="5">
    <source>
        <dbReference type="ARBA" id="ARBA00022793"/>
    </source>
</evidence>
<evidence type="ECO:0000256" key="6">
    <source>
        <dbReference type="ARBA" id="ARBA00022822"/>
    </source>
</evidence>
<gene>
    <name evidence="10" type="ORF">KIW84_053430</name>
</gene>
<dbReference type="GO" id="GO:0004640">
    <property type="term" value="F:phosphoribosylanthranilate isomerase activity"/>
    <property type="evidence" value="ECO:0007669"/>
    <property type="project" value="TreeGrafter"/>
</dbReference>
<evidence type="ECO:0000313" key="10">
    <source>
        <dbReference type="EMBL" id="KAI5407174.1"/>
    </source>
</evidence>
<dbReference type="InterPro" id="IPR011060">
    <property type="entry name" value="RibuloseP-bd_barrel"/>
</dbReference>
<comment type="caution">
    <text evidence="10">The sequence shown here is derived from an EMBL/GenBank/DDBJ whole genome shotgun (WGS) entry which is preliminary data.</text>
</comment>
<keyword evidence="7" id="KW-0057">Aromatic amino acid biosynthesis</keyword>
<dbReference type="EMBL" id="JAMSHJ010000005">
    <property type="protein sequence ID" value="KAI5407174.1"/>
    <property type="molecule type" value="Genomic_DNA"/>
</dbReference>
<evidence type="ECO:0000313" key="11">
    <source>
        <dbReference type="Proteomes" id="UP001058974"/>
    </source>
</evidence>
<dbReference type="InterPro" id="IPR013798">
    <property type="entry name" value="Indole-3-glycerol_P_synth_dom"/>
</dbReference>
<evidence type="ECO:0000256" key="3">
    <source>
        <dbReference type="ARBA" id="ARBA00012362"/>
    </source>
</evidence>
<dbReference type="Gramene" id="Psat05G0343000-T1">
    <property type="protein sequence ID" value="KAI5407174.1"/>
    <property type="gene ID" value="KIW84_053430"/>
</dbReference>
<evidence type="ECO:0000259" key="9">
    <source>
        <dbReference type="Pfam" id="PF00218"/>
    </source>
</evidence>
<keyword evidence="11" id="KW-1185">Reference proteome</keyword>
<keyword evidence="4" id="KW-0028">Amino-acid biosynthesis</keyword>
<evidence type="ECO:0000256" key="7">
    <source>
        <dbReference type="ARBA" id="ARBA00023141"/>
    </source>
</evidence>
<comment type="catalytic activity">
    <reaction evidence="1">
        <text>1-(2-carboxyphenylamino)-1-deoxy-D-ribulose 5-phosphate + H(+) = (1S,2R)-1-C-(indol-3-yl)glycerol 3-phosphate + CO2 + H2O</text>
        <dbReference type="Rhea" id="RHEA:23476"/>
        <dbReference type="ChEBI" id="CHEBI:15377"/>
        <dbReference type="ChEBI" id="CHEBI:15378"/>
        <dbReference type="ChEBI" id="CHEBI:16526"/>
        <dbReference type="ChEBI" id="CHEBI:58613"/>
        <dbReference type="ChEBI" id="CHEBI:58866"/>
        <dbReference type="EC" id="4.1.1.48"/>
    </reaction>
</comment>
<reference evidence="10 11" key="1">
    <citation type="journal article" date="2022" name="Nat. Genet.">
        <title>Improved pea reference genome and pan-genome highlight genomic features and evolutionary characteristics.</title>
        <authorList>
            <person name="Yang T."/>
            <person name="Liu R."/>
            <person name="Luo Y."/>
            <person name="Hu S."/>
            <person name="Wang D."/>
            <person name="Wang C."/>
            <person name="Pandey M.K."/>
            <person name="Ge S."/>
            <person name="Xu Q."/>
            <person name="Li N."/>
            <person name="Li G."/>
            <person name="Huang Y."/>
            <person name="Saxena R.K."/>
            <person name="Ji Y."/>
            <person name="Li M."/>
            <person name="Yan X."/>
            <person name="He Y."/>
            <person name="Liu Y."/>
            <person name="Wang X."/>
            <person name="Xiang C."/>
            <person name="Varshney R.K."/>
            <person name="Ding H."/>
            <person name="Gao S."/>
            <person name="Zong X."/>
        </authorList>
    </citation>
    <scope>NUCLEOTIDE SEQUENCE [LARGE SCALE GENOMIC DNA]</scope>
    <source>
        <strain evidence="10 11">cv. Zhongwan 6</strain>
    </source>
</reference>
<evidence type="ECO:0000256" key="2">
    <source>
        <dbReference type="ARBA" id="ARBA00004696"/>
    </source>
</evidence>
<dbReference type="PANTHER" id="PTHR22854">
    <property type="entry name" value="TRYPTOPHAN BIOSYNTHESIS PROTEIN"/>
    <property type="match status" value="1"/>
</dbReference>
<evidence type="ECO:0000256" key="4">
    <source>
        <dbReference type="ARBA" id="ARBA00022605"/>
    </source>
</evidence>
<feature type="domain" description="Indole-3-glycerol phosphate synthase" evidence="9">
    <location>
        <begin position="7"/>
        <end position="98"/>
    </location>
</feature>
<dbReference type="Proteomes" id="UP001058974">
    <property type="component" value="Chromosome 5"/>
</dbReference>
<dbReference type="SUPFAM" id="SSF51366">
    <property type="entry name" value="Ribulose-phoshate binding barrel"/>
    <property type="match status" value="1"/>
</dbReference>
<protein>
    <recommendedName>
        <fullName evidence="3">indole-3-glycerol-phosphate synthase</fullName>
        <ecNumber evidence="3">4.1.1.48</ecNumber>
    </recommendedName>
</protein>
<sequence>MKNTSRSFENLELIRNAGVKCPLLCKEFIIDAWQLYYDQSKGADAVLLIAAVLPDLDIKNMVKICKLLGLAALVEMHDEREFDRILGVESVELIGINNLQNDIASAKENFGSPFSSHVRTLQNQSKNSEDRKTVSTFNVNGSCWYRMRAADHDILHKIPNAARILNRERSEDHQIRCSREVPGKRGYAGNDELLAGMARSMSGSKYFSGTASLKEFIISQGDFVYKQLIGLDTMLKANDKGFEDIPALIALRDESKKQAHFANAQARPSNATLRMLHLRPH</sequence>
<evidence type="ECO:0000256" key="1">
    <source>
        <dbReference type="ARBA" id="ARBA00001633"/>
    </source>
</evidence>
<dbReference type="InterPro" id="IPR013785">
    <property type="entry name" value="Aldolase_TIM"/>
</dbReference>
<organism evidence="10 11">
    <name type="scientific">Pisum sativum</name>
    <name type="common">Garden pea</name>
    <name type="synonym">Lathyrus oleraceus</name>
    <dbReference type="NCBI Taxonomy" id="3888"/>
    <lineage>
        <taxon>Eukaryota</taxon>
        <taxon>Viridiplantae</taxon>
        <taxon>Streptophyta</taxon>
        <taxon>Embryophyta</taxon>
        <taxon>Tracheophyta</taxon>
        <taxon>Spermatophyta</taxon>
        <taxon>Magnoliopsida</taxon>
        <taxon>eudicotyledons</taxon>
        <taxon>Gunneridae</taxon>
        <taxon>Pentapetalae</taxon>
        <taxon>rosids</taxon>
        <taxon>fabids</taxon>
        <taxon>Fabales</taxon>
        <taxon>Fabaceae</taxon>
        <taxon>Papilionoideae</taxon>
        <taxon>50 kb inversion clade</taxon>
        <taxon>NPAAA clade</taxon>
        <taxon>Hologalegina</taxon>
        <taxon>IRL clade</taxon>
        <taxon>Fabeae</taxon>
        <taxon>Lathyrus</taxon>
    </lineage>
</organism>
<keyword evidence="5" id="KW-0210">Decarboxylase</keyword>